<accession>A0A932QYG4</accession>
<dbReference type="Gene3D" id="3.30.1490.130">
    <property type="entry name" value="D-aminoacylase. Domain 3"/>
    <property type="match status" value="1"/>
</dbReference>
<dbReference type="Gene3D" id="3.20.20.140">
    <property type="entry name" value="Metal-dependent hydrolases"/>
    <property type="match status" value="1"/>
</dbReference>
<dbReference type="InterPro" id="IPR023100">
    <property type="entry name" value="D-aminoacylase_insert_dom_sf"/>
</dbReference>
<gene>
    <name evidence="2" type="ORF">HY221_02380</name>
</gene>
<evidence type="ECO:0000313" key="3">
    <source>
        <dbReference type="Proteomes" id="UP000753196"/>
    </source>
</evidence>
<dbReference type="InterPro" id="IPR011059">
    <property type="entry name" value="Metal-dep_hydrolase_composite"/>
</dbReference>
<dbReference type="GO" id="GO:0016811">
    <property type="term" value="F:hydrolase activity, acting on carbon-nitrogen (but not peptide) bonds, in linear amides"/>
    <property type="evidence" value="ECO:0007669"/>
    <property type="project" value="InterPro"/>
</dbReference>
<dbReference type="Gene3D" id="2.30.40.10">
    <property type="entry name" value="Urease, subunit C, domain 1"/>
    <property type="match status" value="1"/>
</dbReference>
<evidence type="ECO:0000259" key="1">
    <source>
        <dbReference type="Pfam" id="PF07969"/>
    </source>
</evidence>
<dbReference type="EMBL" id="JACQCR010000056">
    <property type="protein sequence ID" value="MBI3631160.1"/>
    <property type="molecule type" value="Genomic_DNA"/>
</dbReference>
<dbReference type="PANTHER" id="PTHR11647:SF1">
    <property type="entry name" value="COLLAPSIN RESPONSE MEDIATOR PROTEIN"/>
    <property type="match status" value="1"/>
</dbReference>
<dbReference type="InterPro" id="IPR013108">
    <property type="entry name" value="Amidohydro_3"/>
</dbReference>
<feature type="domain" description="Amidohydrolase 3" evidence="1">
    <location>
        <begin position="417"/>
        <end position="505"/>
    </location>
</feature>
<dbReference type="SUPFAM" id="SSF51338">
    <property type="entry name" value="Composite domain of metallo-dependent hydrolases"/>
    <property type="match status" value="1"/>
</dbReference>
<reference evidence="2" key="1">
    <citation type="submission" date="2020-07" db="EMBL/GenBank/DDBJ databases">
        <title>Huge and variable diversity of episymbiotic CPR bacteria and DPANN archaea in groundwater ecosystems.</title>
        <authorList>
            <person name="He C.Y."/>
            <person name="Keren R."/>
            <person name="Whittaker M."/>
            <person name="Farag I.F."/>
            <person name="Doudna J."/>
            <person name="Cate J.H.D."/>
            <person name="Banfield J.F."/>
        </authorList>
    </citation>
    <scope>NUCLEOTIDE SEQUENCE</scope>
    <source>
        <strain evidence="2">NC_groundwater_973_Pr1_S-0.2um_54_13</strain>
    </source>
</reference>
<dbReference type="GO" id="GO:0016812">
    <property type="term" value="F:hydrolase activity, acting on carbon-nitrogen (but not peptide) bonds, in cyclic amides"/>
    <property type="evidence" value="ECO:0007669"/>
    <property type="project" value="TreeGrafter"/>
</dbReference>
<sequence>MAYDIVIKGGSVIDGTGSPMTIADIGIKGDKIADIGVLSSGSAKTEILAVGKYVTPGFVDITNHSDTHLTIFAYPALESMLMQGITTIIGGNCGSSLAPLFSREAILGISKWANIGDININWTSVGEFLDTLAGLRPGVNFGMLVGYGTLQRGVLGDEARGVRPDEREHMKLFLGNALDQGVFGLSLGLAYGHERIASTDEIIETARVLAGRGIIKIHLRSEGKGTLGAVNEAVRISREAGAPVIISHFKVIGKKAWPLAPKALEFMEHARSTGADITCDVSPYRTTGSPLYLLLPSWTRVGGFKNLFRRIDHPGDRRKIIEDLRLHTLHYDTITVLSANQPSLAGKTIAEIAEHTGLSPEEAMLEILRANEGRISIIGRTVRGKNTDMALGRPDTLVASDGIGMSQDAVKSGNLTHPRSFGAFPHFWHRFVIDRPLLGPEAAIAKMTTAPARKIGIEDRGALWPGQAADIVIFDPKLLRDRATYQDPFRYAAGIEWVVVNGQIAVSQGQYTGSRAGKILRKKRA</sequence>
<dbReference type="GO" id="GO:0005829">
    <property type="term" value="C:cytosol"/>
    <property type="evidence" value="ECO:0007669"/>
    <property type="project" value="TreeGrafter"/>
</dbReference>
<name>A0A932QYG4_9BACT</name>
<organism evidence="2 3">
    <name type="scientific">Candidatus Sungiibacteriota bacterium</name>
    <dbReference type="NCBI Taxonomy" id="2750080"/>
    <lineage>
        <taxon>Bacteria</taxon>
        <taxon>Candidatus Sungiibacteriota</taxon>
    </lineage>
</organism>
<dbReference type="PANTHER" id="PTHR11647">
    <property type="entry name" value="HYDRANTOINASE/DIHYDROPYRIMIDINASE FAMILY MEMBER"/>
    <property type="match status" value="1"/>
</dbReference>
<comment type="caution">
    <text evidence="2">The sequence shown here is derived from an EMBL/GenBank/DDBJ whole genome shotgun (WGS) entry which is preliminary data.</text>
</comment>
<dbReference type="AlphaFoldDB" id="A0A932QYG4"/>
<evidence type="ECO:0000313" key="2">
    <source>
        <dbReference type="EMBL" id="MBI3631160.1"/>
    </source>
</evidence>
<dbReference type="Pfam" id="PF07969">
    <property type="entry name" value="Amidohydro_3"/>
    <property type="match status" value="1"/>
</dbReference>
<dbReference type="Proteomes" id="UP000753196">
    <property type="component" value="Unassembled WGS sequence"/>
</dbReference>
<dbReference type="InterPro" id="IPR032466">
    <property type="entry name" value="Metal_Hydrolase"/>
</dbReference>
<dbReference type="SUPFAM" id="SSF51556">
    <property type="entry name" value="Metallo-dependent hydrolases"/>
    <property type="match status" value="1"/>
</dbReference>
<proteinExistence type="predicted"/>
<dbReference type="InterPro" id="IPR050378">
    <property type="entry name" value="Metallo-dep_Hydrolases_sf"/>
</dbReference>
<protein>
    <submittedName>
        <fullName evidence="2">Amidohydrolase family protein</fullName>
    </submittedName>
</protein>